<dbReference type="AlphaFoldDB" id="A0A919UM69"/>
<protein>
    <submittedName>
        <fullName evidence="1">Uncharacterized protein</fullName>
    </submittedName>
</protein>
<evidence type="ECO:0000313" key="2">
    <source>
        <dbReference type="Proteomes" id="UP000640052"/>
    </source>
</evidence>
<proteinExistence type="predicted"/>
<evidence type="ECO:0000313" key="1">
    <source>
        <dbReference type="EMBL" id="GIH22997.1"/>
    </source>
</evidence>
<keyword evidence="2" id="KW-1185">Reference proteome</keyword>
<organism evidence="1 2">
    <name type="scientific">Acrocarpospora phusangensis</name>
    <dbReference type="NCBI Taxonomy" id="1070424"/>
    <lineage>
        <taxon>Bacteria</taxon>
        <taxon>Bacillati</taxon>
        <taxon>Actinomycetota</taxon>
        <taxon>Actinomycetes</taxon>
        <taxon>Streptosporangiales</taxon>
        <taxon>Streptosporangiaceae</taxon>
        <taxon>Acrocarpospora</taxon>
    </lineage>
</organism>
<gene>
    <name evidence="1" type="ORF">Aph01nite_13070</name>
</gene>
<reference evidence="1" key="1">
    <citation type="submission" date="2021-01" db="EMBL/GenBank/DDBJ databases">
        <title>Whole genome shotgun sequence of Acrocarpospora phusangensis NBRC 108782.</title>
        <authorList>
            <person name="Komaki H."/>
            <person name="Tamura T."/>
        </authorList>
    </citation>
    <scope>NUCLEOTIDE SEQUENCE</scope>
    <source>
        <strain evidence="1">NBRC 108782</strain>
    </source>
</reference>
<dbReference type="EMBL" id="BOOA01000007">
    <property type="protein sequence ID" value="GIH22997.1"/>
    <property type="molecule type" value="Genomic_DNA"/>
</dbReference>
<accession>A0A919UM69</accession>
<dbReference type="RefSeq" id="WP_204039816.1">
    <property type="nucleotide sequence ID" value="NZ_BOOA01000007.1"/>
</dbReference>
<name>A0A919UM69_9ACTN</name>
<sequence length="140" mass="15500">MTLRVVDQAEEHFLDLILAVNYTVKLFVNDPEDGLNDTQINALDETDFTEATFTGYADADLTGGSWTTTAGNPCAGTYGQQTFTRSSTGTPQTVYGYYVVRTSDNKLQWYEYLNAPAVIEFNGEYIQVTPRLTLADTVDA</sequence>
<dbReference type="Proteomes" id="UP000640052">
    <property type="component" value="Unassembled WGS sequence"/>
</dbReference>
<comment type="caution">
    <text evidence="1">The sequence shown here is derived from an EMBL/GenBank/DDBJ whole genome shotgun (WGS) entry which is preliminary data.</text>
</comment>